<proteinExistence type="predicted"/>
<feature type="signal peptide" evidence="1">
    <location>
        <begin position="1"/>
        <end position="19"/>
    </location>
</feature>
<evidence type="ECO:0000313" key="2">
    <source>
        <dbReference type="EMBL" id="NOV35648.1"/>
    </source>
</evidence>
<keyword evidence="1" id="KW-0732">Signal</keyword>
<protein>
    <submittedName>
        <fullName evidence="2">Putative conserved secreted protein</fullName>
    </submittedName>
</protein>
<feature type="chain" id="PRO_5026966789" evidence="1">
    <location>
        <begin position="20"/>
        <end position="146"/>
    </location>
</feature>
<name>A0A6M2CQ10_RHIMP</name>
<reference evidence="2" key="1">
    <citation type="submission" date="2019-09" db="EMBL/GenBank/DDBJ databases">
        <title>Organ-specific transcriptomic study of the physiology of the cattle tick, Rhipicephalus microplus.</title>
        <authorList>
            <person name="Tirloni L."/>
            <person name="Braz G."/>
            <person name="Gandara A.C.P."/>
            <person name="Sabadin G.A."/>
            <person name="da Silva R.M."/>
            <person name="Guizzo M.G."/>
            <person name="Machado J.A."/>
            <person name="Costa E.P."/>
            <person name="Gomes H.F."/>
            <person name="Moraes J."/>
            <person name="Mota M.B.S."/>
            <person name="Mesquita R.D."/>
            <person name="Alvarenga P.H."/>
            <person name="Alves F."/>
            <person name="Seixas A."/>
            <person name="da Fonseca R.N."/>
            <person name="Fogaca A."/>
            <person name="Logullo C."/>
            <person name="Tanaka A."/>
            <person name="Daffre S."/>
            <person name="Termignoni C."/>
            <person name="Vaz I.S.Jr."/>
            <person name="Oliveira P.L."/>
            <person name="Ribeiro J.M."/>
        </authorList>
    </citation>
    <scope>NUCLEOTIDE SEQUENCE</scope>
    <source>
        <strain evidence="2">Porto Alegre</strain>
    </source>
</reference>
<dbReference type="EMBL" id="GHWJ01002911">
    <property type="protein sequence ID" value="NOV35648.1"/>
    <property type="molecule type" value="Transcribed_RNA"/>
</dbReference>
<organism evidence="2">
    <name type="scientific">Rhipicephalus microplus</name>
    <name type="common">Cattle tick</name>
    <name type="synonym">Boophilus microplus</name>
    <dbReference type="NCBI Taxonomy" id="6941"/>
    <lineage>
        <taxon>Eukaryota</taxon>
        <taxon>Metazoa</taxon>
        <taxon>Ecdysozoa</taxon>
        <taxon>Arthropoda</taxon>
        <taxon>Chelicerata</taxon>
        <taxon>Arachnida</taxon>
        <taxon>Acari</taxon>
        <taxon>Parasitiformes</taxon>
        <taxon>Ixodida</taxon>
        <taxon>Ixodoidea</taxon>
        <taxon>Ixodidae</taxon>
        <taxon>Rhipicephalinae</taxon>
        <taxon>Rhipicephalus</taxon>
        <taxon>Boophilus</taxon>
    </lineage>
</organism>
<dbReference type="VEuPathDB" id="VectorBase:LOC119187100"/>
<accession>A0A6M2CQ10</accession>
<dbReference type="AlphaFoldDB" id="A0A6M2CQ10"/>
<sequence length="146" mass="15295">MSRLLPYAVLLALLGLALAAPAQQVVPASVAPANAPAPQSNTAVRGLGRFNPGYGVLVRGFHAKSGRRVLLGSHGIVYGNGVHGGSHRRDYGHEQTYGDRDSFGFLLNAGANHDYQRGSSGSAYENRDHGSGGNGYDVDYRGGFLG</sequence>
<evidence type="ECO:0000256" key="1">
    <source>
        <dbReference type="SAM" id="SignalP"/>
    </source>
</evidence>